<accession>A0ABW6W9P5</accession>
<evidence type="ECO:0000313" key="6">
    <source>
        <dbReference type="EMBL" id="MFF5289050.1"/>
    </source>
</evidence>
<keyword evidence="4" id="KW-0234">DNA repair</keyword>
<evidence type="ECO:0000259" key="5">
    <source>
        <dbReference type="SMART" id="SM00478"/>
    </source>
</evidence>
<feature type="domain" description="HhH-GPD" evidence="5">
    <location>
        <begin position="58"/>
        <end position="213"/>
    </location>
</feature>
<dbReference type="InterPro" id="IPR011257">
    <property type="entry name" value="DNA_glycosylase"/>
</dbReference>
<dbReference type="EC" id="3.2.2.21" evidence="2"/>
<dbReference type="InterPro" id="IPR051912">
    <property type="entry name" value="Alkylbase_DNA_Glycosylase/TA"/>
</dbReference>
<dbReference type="RefSeq" id="WP_020509393.1">
    <property type="nucleotide sequence ID" value="NZ_JBIAZU010000001.1"/>
</dbReference>
<protein>
    <recommendedName>
        <fullName evidence="2">DNA-3-methyladenine glycosylase II</fullName>
        <ecNumber evidence="2">3.2.2.21</ecNumber>
    </recommendedName>
</protein>
<dbReference type="PANTHER" id="PTHR43003">
    <property type="entry name" value="DNA-3-METHYLADENINE GLYCOSYLASE"/>
    <property type="match status" value="1"/>
</dbReference>
<dbReference type="SUPFAM" id="SSF48150">
    <property type="entry name" value="DNA-glycosylase"/>
    <property type="match status" value="1"/>
</dbReference>
<keyword evidence="3" id="KW-0227">DNA damage</keyword>
<evidence type="ECO:0000256" key="3">
    <source>
        <dbReference type="ARBA" id="ARBA00022763"/>
    </source>
</evidence>
<dbReference type="Proteomes" id="UP001602245">
    <property type="component" value="Unassembled WGS sequence"/>
</dbReference>
<dbReference type="Pfam" id="PF00730">
    <property type="entry name" value="HhH-GPD"/>
    <property type="match status" value="1"/>
</dbReference>
<dbReference type="Gene3D" id="1.10.340.30">
    <property type="entry name" value="Hypothetical protein, domain 2"/>
    <property type="match status" value="1"/>
</dbReference>
<comment type="catalytic activity">
    <reaction evidence="1">
        <text>Hydrolysis of alkylated DNA, releasing 3-methyladenine, 3-methylguanine, 7-methylguanine and 7-methyladenine.</text>
        <dbReference type="EC" id="3.2.2.21"/>
    </reaction>
</comment>
<evidence type="ECO:0000256" key="1">
    <source>
        <dbReference type="ARBA" id="ARBA00000086"/>
    </source>
</evidence>
<dbReference type="CDD" id="cd00056">
    <property type="entry name" value="ENDO3c"/>
    <property type="match status" value="1"/>
</dbReference>
<evidence type="ECO:0000313" key="7">
    <source>
        <dbReference type="Proteomes" id="UP001602245"/>
    </source>
</evidence>
<dbReference type="SMART" id="SM00478">
    <property type="entry name" value="ENDO3c"/>
    <property type="match status" value="1"/>
</dbReference>
<gene>
    <name evidence="6" type="ORF">ACFY35_06410</name>
</gene>
<evidence type="ECO:0000256" key="4">
    <source>
        <dbReference type="ARBA" id="ARBA00023204"/>
    </source>
</evidence>
<dbReference type="EMBL" id="JBIAZU010000001">
    <property type="protein sequence ID" value="MFF5289050.1"/>
    <property type="molecule type" value="Genomic_DNA"/>
</dbReference>
<sequence>MARSDSYPDGTPLDAADRHLAAADPAMRGLIARWGPVAEVELPEASREHFGSLILAIVSQQFSTRAARAMFDRIMGQYSGRLPTPAELLATDLDELRVAAGLSHAKARAIRSLAEHIESGALDLDGLPGLPDDEVRRQLVAVDGIGDWTAGVFLLFTLHRPDVLLANDLGIRKGVRDAYGLGGLPDATTVTRLAEPWRPHRTRACLYLWRSLETAPVPVSS</sequence>
<keyword evidence="7" id="KW-1185">Reference proteome</keyword>
<dbReference type="Gene3D" id="1.10.1670.40">
    <property type="match status" value="1"/>
</dbReference>
<name>A0ABW6W9P5_9ACTN</name>
<reference evidence="6 7" key="1">
    <citation type="submission" date="2024-10" db="EMBL/GenBank/DDBJ databases">
        <title>The Natural Products Discovery Center: Release of the First 8490 Sequenced Strains for Exploring Actinobacteria Biosynthetic Diversity.</title>
        <authorList>
            <person name="Kalkreuter E."/>
            <person name="Kautsar S.A."/>
            <person name="Yang D."/>
            <person name="Bader C.D."/>
            <person name="Teijaro C.N."/>
            <person name="Fluegel L."/>
            <person name="Davis C.M."/>
            <person name="Simpson J.R."/>
            <person name="Lauterbach L."/>
            <person name="Steele A.D."/>
            <person name="Gui C."/>
            <person name="Meng S."/>
            <person name="Li G."/>
            <person name="Viehrig K."/>
            <person name="Ye F."/>
            <person name="Su P."/>
            <person name="Kiefer A.F."/>
            <person name="Nichols A."/>
            <person name="Cepeda A.J."/>
            <person name="Yan W."/>
            <person name="Fan B."/>
            <person name="Jiang Y."/>
            <person name="Adhikari A."/>
            <person name="Zheng C.-J."/>
            <person name="Schuster L."/>
            <person name="Cowan T.M."/>
            <person name="Smanski M.J."/>
            <person name="Chevrette M.G."/>
            <person name="De Carvalho L.P.S."/>
            <person name="Shen B."/>
        </authorList>
    </citation>
    <scope>NUCLEOTIDE SEQUENCE [LARGE SCALE GENOMIC DNA]</scope>
    <source>
        <strain evidence="6 7">NPDC000087</strain>
    </source>
</reference>
<comment type="caution">
    <text evidence="6">The sequence shown here is derived from an EMBL/GenBank/DDBJ whole genome shotgun (WGS) entry which is preliminary data.</text>
</comment>
<dbReference type="InterPro" id="IPR003265">
    <property type="entry name" value="HhH-GPD_domain"/>
</dbReference>
<proteinExistence type="predicted"/>
<evidence type="ECO:0000256" key="2">
    <source>
        <dbReference type="ARBA" id="ARBA00012000"/>
    </source>
</evidence>
<dbReference type="PANTHER" id="PTHR43003:SF5">
    <property type="entry name" value="DNA-3-METHYLADENINE GLYCOSYLASE"/>
    <property type="match status" value="1"/>
</dbReference>
<organism evidence="6 7">
    <name type="scientific">Paractinoplanes globisporus</name>
    <dbReference type="NCBI Taxonomy" id="113565"/>
    <lineage>
        <taxon>Bacteria</taxon>
        <taxon>Bacillati</taxon>
        <taxon>Actinomycetota</taxon>
        <taxon>Actinomycetes</taxon>
        <taxon>Micromonosporales</taxon>
        <taxon>Micromonosporaceae</taxon>
        <taxon>Paractinoplanes</taxon>
    </lineage>
</organism>